<sequence length="56" mass="6032">MWISVNPALDAKFERFTTSSLPFFAFLAESADATCGGTPEFTDAAKQEVKIGAVFV</sequence>
<evidence type="ECO:0000313" key="1">
    <source>
        <dbReference type="EMBL" id="XDV60633.1"/>
    </source>
</evidence>
<gene>
    <name evidence="1" type="ORF">AB8Z38_15640</name>
</gene>
<reference evidence="1" key="1">
    <citation type="submission" date="2024-08" db="EMBL/GenBank/DDBJ databases">
        <authorList>
            <person name="Chaddad Z."/>
            <person name="Lamrabet M."/>
            <person name="Bouhnik O."/>
            <person name="Alami S."/>
            <person name="Wipf D."/>
            <person name="Courty P.E."/>
            <person name="Missbah El Idrissi M."/>
        </authorList>
    </citation>
    <scope>NUCLEOTIDE SEQUENCE</scope>
    <source>
        <strain evidence="1">LLZ17</strain>
    </source>
</reference>
<proteinExistence type="predicted"/>
<dbReference type="AlphaFoldDB" id="A0AB39XS75"/>
<dbReference type="RefSeq" id="WP_369725984.1">
    <property type="nucleotide sequence ID" value="NZ_CP165734.1"/>
</dbReference>
<dbReference type="EMBL" id="CP165734">
    <property type="protein sequence ID" value="XDV60633.1"/>
    <property type="molecule type" value="Genomic_DNA"/>
</dbReference>
<name>A0AB39XS75_9BRAD</name>
<organism evidence="1">
    <name type="scientific">Bradyrhizobium sp. LLZ17</name>
    <dbReference type="NCBI Taxonomy" id="3239388"/>
    <lineage>
        <taxon>Bacteria</taxon>
        <taxon>Pseudomonadati</taxon>
        <taxon>Pseudomonadota</taxon>
        <taxon>Alphaproteobacteria</taxon>
        <taxon>Hyphomicrobiales</taxon>
        <taxon>Nitrobacteraceae</taxon>
        <taxon>Bradyrhizobium</taxon>
    </lineage>
</organism>
<accession>A0AB39XS75</accession>
<protein>
    <submittedName>
        <fullName evidence="1">Uncharacterized protein</fullName>
    </submittedName>
</protein>